<evidence type="ECO:0000313" key="12">
    <source>
        <dbReference type="EMBL" id="GFO25768.1"/>
    </source>
</evidence>
<keyword evidence="7" id="KW-0539">Nucleus</keyword>
<dbReference type="InterPro" id="IPR007128">
    <property type="entry name" value="PMF1/Nnf1"/>
</dbReference>
<dbReference type="GO" id="GO:0000444">
    <property type="term" value="C:MIS12/MIND type complex"/>
    <property type="evidence" value="ECO:0007669"/>
    <property type="project" value="InterPro"/>
</dbReference>
<evidence type="ECO:0000256" key="2">
    <source>
        <dbReference type="ARBA" id="ARBA00004629"/>
    </source>
</evidence>
<dbReference type="Pfam" id="PF03980">
    <property type="entry name" value="Nnf1"/>
    <property type="match status" value="1"/>
</dbReference>
<gene>
    <name evidence="12" type="ORF">PoB_005227300</name>
</gene>
<evidence type="ECO:0000256" key="9">
    <source>
        <dbReference type="ARBA" id="ARBA00023328"/>
    </source>
</evidence>
<reference evidence="12 13" key="1">
    <citation type="journal article" date="2021" name="Elife">
        <title>Chloroplast acquisition without the gene transfer in kleptoplastic sea slugs, Plakobranchus ocellatus.</title>
        <authorList>
            <person name="Maeda T."/>
            <person name="Takahashi S."/>
            <person name="Yoshida T."/>
            <person name="Shimamura S."/>
            <person name="Takaki Y."/>
            <person name="Nagai Y."/>
            <person name="Toyoda A."/>
            <person name="Suzuki Y."/>
            <person name="Arimoto A."/>
            <person name="Ishii H."/>
            <person name="Satoh N."/>
            <person name="Nishiyama T."/>
            <person name="Hasebe M."/>
            <person name="Maruyama T."/>
            <person name="Minagawa J."/>
            <person name="Obokata J."/>
            <person name="Shigenobu S."/>
        </authorList>
    </citation>
    <scope>NUCLEOTIDE SEQUENCE [LARGE SCALE GENOMIC DNA]</scope>
</reference>
<keyword evidence="10" id="KW-0175">Coiled coil</keyword>
<keyword evidence="9" id="KW-0137">Centromere</keyword>
<evidence type="ECO:0000256" key="10">
    <source>
        <dbReference type="SAM" id="Coils"/>
    </source>
</evidence>
<keyword evidence="8" id="KW-0131">Cell cycle</keyword>
<dbReference type="GO" id="GO:0051301">
    <property type="term" value="P:cell division"/>
    <property type="evidence" value="ECO:0007669"/>
    <property type="project" value="UniProtKB-KW"/>
</dbReference>
<evidence type="ECO:0000313" key="13">
    <source>
        <dbReference type="Proteomes" id="UP000735302"/>
    </source>
</evidence>
<keyword evidence="3" id="KW-0158">Chromosome</keyword>
<dbReference type="Proteomes" id="UP000735302">
    <property type="component" value="Unassembled WGS sequence"/>
</dbReference>
<sequence>MTSKECETAVTSARQSDQGENTTLSKLQDSDSSNSLKSSSQAYDKLWIATEKAVRRLTSKTKILPYIKEHFQKDYKTDSKYVLEVYKSMMDQLEMMIKDELRLQLEANDVQQLLVDLDKTVQEHAPTDKKWRPSGHPENDIKAHLQKSTSEEVQQLEKILTFLECQNKLLNDHVVKTDQKMQQSIKRLQSHHKSWEKAASMMTEETRQALIESDITLNRGITLNMTSSKCDEL</sequence>
<evidence type="ECO:0000256" key="4">
    <source>
        <dbReference type="ARBA" id="ARBA00022618"/>
    </source>
</evidence>
<evidence type="ECO:0000256" key="11">
    <source>
        <dbReference type="SAM" id="MobiDB-lite"/>
    </source>
</evidence>
<dbReference type="GO" id="GO:0005634">
    <property type="term" value="C:nucleus"/>
    <property type="evidence" value="ECO:0007669"/>
    <property type="project" value="UniProtKB-SubCell"/>
</dbReference>
<keyword evidence="13" id="KW-1185">Reference proteome</keyword>
<dbReference type="AlphaFoldDB" id="A0AAV4C461"/>
<evidence type="ECO:0000256" key="6">
    <source>
        <dbReference type="ARBA" id="ARBA00022838"/>
    </source>
</evidence>
<keyword evidence="6" id="KW-0995">Kinetochore</keyword>
<name>A0AAV4C461_9GAST</name>
<evidence type="ECO:0000256" key="3">
    <source>
        <dbReference type="ARBA" id="ARBA00022454"/>
    </source>
</evidence>
<dbReference type="EMBL" id="BLXT01005777">
    <property type="protein sequence ID" value="GFO25768.1"/>
    <property type="molecule type" value="Genomic_DNA"/>
</dbReference>
<evidence type="ECO:0000256" key="1">
    <source>
        <dbReference type="ARBA" id="ARBA00004123"/>
    </source>
</evidence>
<proteinExistence type="predicted"/>
<protein>
    <submittedName>
        <fullName evidence="12">Polyamine-modulated factor 1</fullName>
    </submittedName>
</protein>
<accession>A0AAV4C461</accession>
<evidence type="ECO:0000256" key="7">
    <source>
        <dbReference type="ARBA" id="ARBA00023242"/>
    </source>
</evidence>
<evidence type="ECO:0000256" key="5">
    <source>
        <dbReference type="ARBA" id="ARBA00022776"/>
    </source>
</evidence>
<feature type="compositionally biased region" description="Polar residues" evidence="11">
    <location>
        <begin position="8"/>
        <end position="24"/>
    </location>
</feature>
<evidence type="ECO:0000256" key="8">
    <source>
        <dbReference type="ARBA" id="ARBA00023306"/>
    </source>
</evidence>
<feature type="coiled-coil region" evidence="10">
    <location>
        <begin position="146"/>
        <end position="173"/>
    </location>
</feature>
<comment type="caution">
    <text evidence="12">The sequence shown here is derived from an EMBL/GenBank/DDBJ whole genome shotgun (WGS) entry which is preliminary data.</text>
</comment>
<keyword evidence="5" id="KW-0498">Mitosis</keyword>
<feature type="region of interest" description="Disordered" evidence="11">
    <location>
        <begin position="1"/>
        <end position="37"/>
    </location>
</feature>
<comment type="subcellular location">
    <subcellularLocation>
        <location evidence="2">Chromosome</location>
        <location evidence="2">Centromere</location>
        <location evidence="2">Kinetochore</location>
    </subcellularLocation>
    <subcellularLocation>
        <location evidence="1">Nucleus</location>
    </subcellularLocation>
</comment>
<keyword evidence="4" id="KW-0132">Cell division</keyword>
<feature type="compositionally biased region" description="Low complexity" evidence="11">
    <location>
        <begin position="25"/>
        <end position="37"/>
    </location>
</feature>
<organism evidence="12 13">
    <name type="scientific">Plakobranchus ocellatus</name>
    <dbReference type="NCBI Taxonomy" id="259542"/>
    <lineage>
        <taxon>Eukaryota</taxon>
        <taxon>Metazoa</taxon>
        <taxon>Spiralia</taxon>
        <taxon>Lophotrochozoa</taxon>
        <taxon>Mollusca</taxon>
        <taxon>Gastropoda</taxon>
        <taxon>Heterobranchia</taxon>
        <taxon>Euthyneura</taxon>
        <taxon>Panpulmonata</taxon>
        <taxon>Sacoglossa</taxon>
        <taxon>Placobranchoidea</taxon>
        <taxon>Plakobranchidae</taxon>
        <taxon>Plakobranchus</taxon>
    </lineage>
</organism>